<dbReference type="GO" id="GO:0008939">
    <property type="term" value="F:nicotinate-nucleotide-dimethylbenzimidazole phosphoribosyltransferase activity"/>
    <property type="evidence" value="ECO:0007669"/>
    <property type="project" value="UniProtKB-UniRule"/>
</dbReference>
<evidence type="ECO:0000256" key="9">
    <source>
        <dbReference type="ARBA" id="ARBA00030686"/>
    </source>
</evidence>
<name>A0A521F494_9BACL</name>
<dbReference type="InterPro" id="IPR017846">
    <property type="entry name" value="Nict_dMeBzImd_PRibTrfase_bact"/>
</dbReference>
<keyword evidence="6 11" id="KW-0169">Cobalamin biosynthesis</keyword>
<evidence type="ECO:0000256" key="5">
    <source>
        <dbReference type="ARBA" id="ARBA00015486"/>
    </source>
</evidence>
<dbReference type="HAMAP" id="MF_00230">
    <property type="entry name" value="CobT"/>
    <property type="match status" value="1"/>
</dbReference>
<evidence type="ECO:0000256" key="6">
    <source>
        <dbReference type="ARBA" id="ARBA00022573"/>
    </source>
</evidence>
<dbReference type="PANTHER" id="PTHR43463">
    <property type="entry name" value="NICOTINATE-NUCLEOTIDE--DIMETHYLBENZIMIDAZOLE PHOSPHORIBOSYLTRANSFERASE"/>
    <property type="match status" value="1"/>
</dbReference>
<sequence length="355" mass="37326">MPVLPTLSIPALDLETGCTTRDYIETLTKPSGSLGRLEALAVQLAEITADPFPVVTPPGVLVFAADHGVAVEGVSAFPQEVTAQMVQNFLNGGAAINVFSNRIGARLHIVDIGVASDVDGEGLIRKKIRYGTANFIQEDAMTHHEALQAVETGYKQAEEFIHQGIKTLIPGEMGIGNTTASSAILAAISGKDISTLIGQGSGISREKVLYKRQVIEKALSERNPDRSDPIDVLAKLGGLEIAGMAGAMLAATTNRIPILIDGFICTTAALIAKKISDRATDYMMVGHRSAETGHGTAIQLLEKKPLLDLGLRLGEGSGAAVAFPILESASLMVSEMATFASAGVSNQEKRNEPEG</sequence>
<keyword evidence="7 11" id="KW-0328">Glycosyltransferase</keyword>
<evidence type="ECO:0000256" key="10">
    <source>
        <dbReference type="ARBA" id="ARBA00047340"/>
    </source>
</evidence>
<dbReference type="EC" id="2.4.2.21" evidence="4 11"/>
<keyword evidence="13" id="KW-1185">Reference proteome</keyword>
<keyword evidence="8 11" id="KW-0808">Transferase</keyword>
<dbReference type="NCBIfam" id="TIGR03160">
    <property type="entry name" value="cobT_DBIPRT"/>
    <property type="match status" value="1"/>
</dbReference>
<evidence type="ECO:0000256" key="8">
    <source>
        <dbReference type="ARBA" id="ARBA00022679"/>
    </source>
</evidence>
<dbReference type="RefSeq" id="WP_425462718.1">
    <property type="nucleotide sequence ID" value="NZ_FXTI01000012.1"/>
</dbReference>
<evidence type="ECO:0000256" key="3">
    <source>
        <dbReference type="ARBA" id="ARBA00007110"/>
    </source>
</evidence>
<dbReference type="AlphaFoldDB" id="A0A521F494"/>
<dbReference type="UniPathway" id="UPA00061">
    <property type="reaction ID" value="UER00516"/>
</dbReference>
<evidence type="ECO:0000313" key="13">
    <source>
        <dbReference type="Proteomes" id="UP000315636"/>
    </source>
</evidence>
<dbReference type="InterPro" id="IPR036087">
    <property type="entry name" value="Nict_dMeBzImd_PRibTrfase_sf"/>
</dbReference>
<proteinExistence type="inferred from homology"/>
<dbReference type="Pfam" id="PF02277">
    <property type="entry name" value="DBI_PRT"/>
    <property type="match status" value="1"/>
</dbReference>
<dbReference type="FunFam" id="3.40.50.10210:FF:000001">
    <property type="entry name" value="Nicotinate-nucleotide--dimethylbenzimidazole phosphoribosyltransferase"/>
    <property type="match status" value="1"/>
</dbReference>
<feature type="active site" description="Proton acceptor" evidence="11">
    <location>
        <position position="315"/>
    </location>
</feature>
<gene>
    <name evidence="11" type="primary">cobT</name>
    <name evidence="12" type="ORF">SAMN06264849_11262</name>
</gene>
<comment type="function">
    <text evidence="1 11">Catalyzes the synthesis of alpha-ribazole-5'-phosphate from nicotinate mononucleotide (NAMN) and 5,6-dimethylbenzimidazole (DMB).</text>
</comment>
<evidence type="ECO:0000313" key="12">
    <source>
        <dbReference type="EMBL" id="SMO90441.1"/>
    </source>
</evidence>
<comment type="catalytic activity">
    <reaction evidence="10 11">
        <text>5,6-dimethylbenzimidazole + nicotinate beta-D-ribonucleotide = alpha-ribazole 5'-phosphate + nicotinate + H(+)</text>
        <dbReference type="Rhea" id="RHEA:11196"/>
        <dbReference type="ChEBI" id="CHEBI:15378"/>
        <dbReference type="ChEBI" id="CHEBI:15890"/>
        <dbReference type="ChEBI" id="CHEBI:32544"/>
        <dbReference type="ChEBI" id="CHEBI:57502"/>
        <dbReference type="ChEBI" id="CHEBI:57918"/>
        <dbReference type="EC" id="2.4.2.21"/>
    </reaction>
</comment>
<dbReference type="GO" id="GO:0009236">
    <property type="term" value="P:cobalamin biosynthetic process"/>
    <property type="evidence" value="ECO:0007669"/>
    <property type="project" value="UniProtKB-UniRule"/>
</dbReference>
<dbReference type="SUPFAM" id="SSF52733">
    <property type="entry name" value="Nicotinate mononucleotide:5,6-dimethylbenzimidazole phosphoribosyltransferase (CobT)"/>
    <property type="match status" value="1"/>
</dbReference>
<dbReference type="InterPro" id="IPR003200">
    <property type="entry name" value="Nict_dMeBzImd_PRibTrfase"/>
</dbReference>
<dbReference type="Gene3D" id="3.40.50.10210">
    <property type="match status" value="1"/>
</dbReference>
<dbReference type="Gene3D" id="1.10.1610.10">
    <property type="match status" value="1"/>
</dbReference>
<organism evidence="12 13">
    <name type="scientific">Melghirimyces algeriensis</name>
    <dbReference type="NCBI Taxonomy" id="910412"/>
    <lineage>
        <taxon>Bacteria</taxon>
        <taxon>Bacillati</taxon>
        <taxon>Bacillota</taxon>
        <taxon>Bacilli</taxon>
        <taxon>Bacillales</taxon>
        <taxon>Thermoactinomycetaceae</taxon>
        <taxon>Melghirimyces</taxon>
    </lineage>
</organism>
<evidence type="ECO:0000256" key="7">
    <source>
        <dbReference type="ARBA" id="ARBA00022676"/>
    </source>
</evidence>
<dbReference type="CDD" id="cd02439">
    <property type="entry name" value="DMB-PRT_CobT"/>
    <property type="match status" value="1"/>
</dbReference>
<dbReference type="InterPro" id="IPR023195">
    <property type="entry name" value="Nict_dMeBzImd_PRibTrfase_N"/>
</dbReference>
<accession>A0A521F494</accession>
<dbReference type="Proteomes" id="UP000315636">
    <property type="component" value="Unassembled WGS sequence"/>
</dbReference>
<evidence type="ECO:0000256" key="4">
    <source>
        <dbReference type="ARBA" id="ARBA00011991"/>
    </source>
</evidence>
<comment type="pathway">
    <text evidence="2 11">Nucleoside biosynthesis; alpha-ribazole biosynthesis; alpha-ribazole from 5,6-dimethylbenzimidazole: step 1/2.</text>
</comment>
<comment type="similarity">
    <text evidence="3 11">Belongs to the CobT family.</text>
</comment>
<dbReference type="NCBIfam" id="NF000996">
    <property type="entry name" value="PRK00105.1"/>
    <property type="match status" value="1"/>
</dbReference>
<evidence type="ECO:0000256" key="2">
    <source>
        <dbReference type="ARBA" id="ARBA00005049"/>
    </source>
</evidence>
<evidence type="ECO:0000256" key="11">
    <source>
        <dbReference type="HAMAP-Rule" id="MF_00230"/>
    </source>
</evidence>
<protein>
    <recommendedName>
        <fullName evidence="5 11">Nicotinate-nucleotide--dimethylbenzimidazole phosphoribosyltransferase</fullName>
        <shortName evidence="11">NN:DBI PRT</shortName>
        <ecNumber evidence="4 11">2.4.2.21</ecNumber>
    </recommendedName>
    <alternativeName>
        <fullName evidence="9 11">N(1)-alpha-phosphoribosyltransferase</fullName>
    </alternativeName>
</protein>
<dbReference type="EMBL" id="FXTI01000012">
    <property type="protein sequence ID" value="SMO90441.1"/>
    <property type="molecule type" value="Genomic_DNA"/>
</dbReference>
<dbReference type="PANTHER" id="PTHR43463:SF1">
    <property type="entry name" value="NICOTINATE-NUCLEOTIDE--DIMETHYLBENZIMIDAZOLE PHOSPHORIBOSYLTRANSFERASE"/>
    <property type="match status" value="1"/>
</dbReference>
<reference evidence="12 13" key="1">
    <citation type="submission" date="2017-05" db="EMBL/GenBank/DDBJ databases">
        <authorList>
            <person name="Varghese N."/>
            <person name="Submissions S."/>
        </authorList>
    </citation>
    <scope>NUCLEOTIDE SEQUENCE [LARGE SCALE GENOMIC DNA]</scope>
    <source>
        <strain evidence="12 13">DSM 45474</strain>
    </source>
</reference>
<evidence type="ECO:0000256" key="1">
    <source>
        <dbReference type="ARBA" id="ARBA00002197"/>
    </source>
</evidence>